<organism evidence="2 3">
    <name type="scientific">Dipteronia sinensis</name>
    <dbReference type="NCBI Taxonomy" id="43782"/>
    <lineage>
        <taxon>Eukaryota</taxon>
        <taxon>Viridiplantae</taxon>
        <taxon>Streptophyta</taxon>
        <taxon>Embryophyta</taxon>
        <taxon>Tracheophyta</taxon>
        <taxon>Spermatophyta</taxon>
        <taxon>Magnoliopsida</taxon>
        <taxon>eudicotyledons</taxon>
        <taxon>Gunneridae</taxon>
        <taxon>Pentapetalae</taxon>
        <taxon>rosids</taxon>
        <taxon>malvids</taxon>
        <taxon>Sapindales</taxon>
        <taxon>Sapindaceae</taxon>
        <taxon>Hippocastanoideae</taxon>
        <taxon>Acereae</taxon>
        <taxon>Dipteronia</taxon>
    </lineage>
</organism>
<feature type="region of interest" description="Disordered" evidence="1">
    <location>
        <begin position="1"/>
        <end position="31"/>
    </location>
</feature>
<keyword evidence="3" id="KW-1185">Reference proteome</keyword>
<name>A0AAE0AX55_9ROSI</name>
<comment type="caution">
    <text evidence="2">The sequence shown here is derived from an EMBL/GenBank/DDBJ whole genome shotgun (WGS) entry which is preliminary data.</text>
</comment>
<evidence type="ECO:0000313" key="2">
    <source>
        <dbReference type="EMBL" id="KAK3225737.1"/>
    </source>
</evidence>
<dbReference type="Proteomes" id="UP001281410">
    <property type="component" value="Unassembled WGS sequence"/>
</dbReference>
<dbReference type="EMBL" id="JANJYJ010000002">
    <property type="protein sequence ID" value="KAK3225737.1"/>
    <property type="molecule type" value="Genomic_DNA"/>
</dbReference>
<evidence type="ECO:0000313" key="3">
    <source>
        <dbReference type="Proteomes" id="UP001281410"/>
    </source>
</evidence>
<feature type="compositionally biased region" description="Basic and acidic residues" evidence="1">
    <location>
        <begin position="15"/>
        <end position="29"/>
    </location>
</feature>
<evidence type="ECO:0000256" key="1">
    <source>
        <dbReference type="SAM" id="MobiDB-lite"/>
    </source>
</evidence>
<proteinExistence type="predicted"/>
<dbReference type="PANTHER" id="PTHR33710:SF64">
    <property type="entry name" value="ENDONUCLEASE_EXONUCLEASE_PHOSPHATASE DOMAIN-CONTAINING PROTEIN"/>
    <property type="match status" value="1"/>
</dbReference>
<accession>A0AAE0AX55</accession>
<dbReference type="SUPFAM" id="SSF56219">
    <property type="entry name" value="DNase I-like"/>
    <property type="match status" value="1"/>
</dbReference>
<dbReference type="Gene3D" id="3.60.10.10">
    <property type="entry name" value="Endonuclease/exonuclease/phosphatase"/>
    <property type="match status" value="1"/>
</dbReference>
<dbReference type="PANTHER" id="PTHR33710">
    <property type="entry name" value="BNAC02G09200D PROTEIN"/>
    <property type="match status" value="1"/>
</dbReference>
<reference evidence="2" key="1">
    <citation type="journal article" date="2023" name="Plant J.">
        <title>Genome sequences and population genomics provide insights into the demographic history, inbreeding, and mutation load of two 'living fossil' tree species of Dipteronia.</title>
        <authorList>
            <person name="Feng Y."/>
            <person name="Comes H.P."/>
            <person name="Chen J."/>
            <person name="Zhu S."/>
            <person name="Lu R."/>
            <person name="Zhang X."/>
            <person name="Li P."/>
            <person name="Qiu J."/>
            <person name="Olsen K.M."/>
            <person name="Qiu Y."/>
        </authorList>
    </citation>
    <scope>NUCLEOTIDE SEQUENCE</scope>
    <source>
        <strain evidence="2">NBL</strain>
    </source>
</reference>
<protein>
    <submittedName>
        <fullName evidence="2">Uncharacterized protein</fullName>
    </submittedName>
</protein>
<sequence length="559" mass="64237">MEESIADQCVTNNNSERDEAGSDELRSDQGKGFGGAVTDVFRINRGSNQKKNVYRKVNISGMVDNLRRKADNTFLDKGKGSIDYDTNPEEWNLEVEITKIIEEAAKADTNLQAVQGEENNQMWDVEVEVAKVIEIGVALSFDFNNKNNELVNEILKRELADVERFKAQGSLSCPWVLGGDFNTVLEPLERIGGPCSMSSLKSFNDFILKARVVDIPMQGSNFTWSNNRERSTWAKLDHFLLSLIFLSWFPKLTQQCLPRTISDHSAVAIGEPSLDWGPTPFRFFNHWMDDKERTTDAIKGFKAAKQRLKRWMAEKKNQVSVAAEIEKKLSEVEFKAVNEGWSESLRTERTSLTSKLWTQLRIEEQQWRQKSRVRWLKDGNKNSKFFHVMCQTKRRCNQIGELVINGVVCKDPPSIRGEIYRYFKEHYRQGFRNKPKLRAIDLKKLEKAESVALENEFSSEEVWMALRDYDGNKAPGPDGFNLNFIKQNWVSIKEDFLNFLKEFHRDGSIVSHLNRTFLALILKVGNPSALVDFRPISLVSSLYKLLAKILANRIKKSDE</sequence>
<dbReference type="InterPro" id="IPR036691">
    <property type="entry name" value="Endo/exonu/phosph_ase_sf"/>
</dbReference>
<dbReference type="AlphaFoldDB" id="A0AAE0AX55"/>
<gene>
    <name evidence="2" type="ORF">Dsin_005599</name>
</gene>